<name>A0A3M4ATA0_9PSED</name>
<dbReference type="Proteomes" id="UP000281604">
    <property type="component" value="Unassembled WGS sequence"/>
</dbReference>
<dbReference type="AlphaFoldDB" id="A0A3M4ATA0"/>
<dbReference type="EMBL" id="RBQE01000181">
    <property type="protein sequence ID" value="RMP10099.1"/>
    <property type="molecule type" value="Genomic_DNA"/>
</dbReference>
<organism evidence="1 2">
    <name type="scientific">Pseudomonas syringae pv. persicae</name>
    <dbReference type="NCBI Taxonomy" id="237306"/>
    <lineage>
        <taxon>Bacteria</taxon>
        <taxon>Pseudomonadati</taxon>
        <taxon>Pseudomonadota</taxon>
        <taxon>Gammaproteobacteria</taxon>
        <taxon>Pseudomonadales</taxon>
        <taxon>Pseudomonadaceae</taxon>
        <taxon>Pseudomonas</taxon>
    </lineage>
</organism>
<evidence type="ECO:0000313" key="1">
    <source>
        <dbReference type="EMBL" id="RMP10099.1"/>
    </source>
</evidence>
<comment type="caution">
    <text evidence="1">The sequence shown here is derived from an EMBL/GenBank/DDBJ whole genome shotgun (WGS) entry which is preliminary data.</text>
</comment>
<reference evidence="1 2" key="1">
    <citation type="submission" date="2018-08" db="EMBL/GenBank/DDBJ databases">
        <title>Recombination of ecologically and evolutionarily significant loci maintains genetic cohesion in the Pseudomonas syringae species complex.</title>
        <authorList>
            <person name="Dillon M."/>
            <person name="Thakur S."/>
            <person name="Almeida R.N.D."/>
            <person name="Weir B.S."/>
            <person name="Guttman D.S."/>
        </authorList>
    </citation>
    <scope>NUCLEOTIDE SEQUENCE [LARGE SCALE GENOMIC DNA]</scope>
    <source>
        <strain evidence="1 2">ICMP 3706</strain>
    </source>
</reference>
<protein>
    <submittedName>
        <fullName evidence="1">Uncharacterized protein</fullName>
    </submittedName>
</protein>
<evidence type="ECO:0000313" key="2">
    <source>
        <dbReference type="Proteomes" id="UP000281604"/>
    </source>
</evidence>
<gene>
    <name evidence="1" type="ORF">ALQ30_200233</name>
</gene>
<sequence>MDTLQDEDFAQRLVVHGSNDNAATGRFSGSIHDNQAVMKNLCTLHAVAIDLGHIDVRRT</sequence>
<accession>A0A3M4ATA0</accession>
<proteinExistence type="predicted"/>